<evidence type="ECO:0000313" key="1">
    <source>
        <dbReference type="EMBL" id="PHK95742.1"/>
    </source>
</evidence>
<dbReference type="AlphaFoldDB" id="A0A2C6Y4K9"/>
<dbReference type="Proteomes" id="UP000223527">
    <property type="component" value="Unassembled WGS sequence"/>
</dbReference>
<feature type="non-terminal residue" evidence="1">
    <location>
        <position position="1"/>
    </location>
</feature>
<keyword evidence="2" id="KW-1185">Reference proteome</keyword>
<dbReference type="InterPro" id="IPR036291">
    <property type="entry name" value="NAD(P)-bd_dom_sf"/>
</dbReference>
<dbReference type="Gene3D" id="3.40.50.720">
    <property type="entry name" value="NAD(P)-binding Rossmann-like Domain"/>
    <property type="match status" value="1"/>
</dbReference>
<protein>
    <submittedName>
        <fullName evidence="1">NAD(P)-dependent alcohol dehydrogenase</fullName>
    </submittedName>
</protein>
<reference evidence="1 2" key="1">
    <citation type="submission" date="2017-10" db="EMBL/GenBank/DDBJ databases">
        <authorList>
            <person name="Banno H."/>
            <person name="Chua N.-H."/>
        </authorList>
    </citation>
    <scope>NUCLEOTIDE SEQUENCE [LARGE SCALE GENOMIC DNA]</scope>
    <source>
        <strain evidence="1 2">YW11</strain>
    </source>
</reference>
<comment type="caution">
    <text evidence="1">The sequence shown here is derived from an EMBL/GenBank/DDBJ whole genome shotgun (WGS) entry which is preliminary data.</text>
</comment>
<dbReference type="InterPro" id="IPR052711">
    <property type="entry name" value="Zinc_ADH-like"/>
</dbReference>
<proteinExistence type="predicted"/>
<dbReference type="EMBL" id="PDNU01000007">
    <property type="protein sequence ID" value="PHK95742.1"/>
    <property type="molecule type" value="Genomic_DNA"/>
</dbReference>
<evidence type="ECO:0000313" key="2">
    <source>
        <dbReference type="Proteomes" id="UP000223527"/>
    </source>
</evidence>
<name>A0A2C6Y4K9_9PROT</name>
<dbReference type="Gene3D" id="3.90.180.10">
    <property type="entry name" value="Medium-chain alcohol dehydrogenases, catalytic domain"/>
    <property type="match status" value="1"/>
</dbReference>
<organism evidence="1 2">
    <name type="scientific">Teichococcus rhizosphaerae</name>
    <dbReference type="NCBI Taxonomy" id="1335062"/>
    <lineage>
        <taxon>Bacteria</taxon>
        <taxon>Pseudomonadati</taxon>
        <taxon>Pseudomonadota</taxon>
        <taxon>Alphaproteobacteria</taxon>
        <taxon>Acetobacterales</taxon>
        <taxon>Roseomonadaceae</taxon>
        <taxon>Roseomonas</taxon>
    </lineage>
</organism>
<dbReference type="PANTHER" id="PTHR45033">
    <property type="match status" value="1"/>
</dbReference>
<dbReference type="RefSeq" id="WP_141563085.1">
    <property type="nucleotide sequence ID" value="NZ_PDNU01000007.1"/>
</dbReference>
<dbReference type="Pfam" id="PF13602">
    <property type="entry name" value="ADH_zinc_N_2"/>
    <property type="match status" value="1"/>
</dbReference>
<dbReference type="SUPFAM" id="SSF51735">
    <property type="entry name" value="NAD(P)-binding Rossmann-fold domains"/>
    <property type="match status" value="1"/>
</dbReference>
<dbReference type="PANTHER" id="PTHR45033:SF2">
    <property type="entry name" value="ZINC-TYPE ALCOHOL DEHYDROGENASE-LIKE PROTEIN C1773.06C"/>
    <property type="match status" value="1"/>
</dbReference>
<accession>A0A2C6Y4K9</accession>
<dbReference type="OrthoDB" id="9805663at2"/>
<gene>
    <name evidence="1" type="ORF">CR162_06315</name>
</gene>
<sequence>VDHVVEVGGPGTLAQSIAATRVGGHISLIGVLTGRGGEVPTAVLMARQIRLQGLIVGNRRQQMDLVRALDATGMKPVIDRSFALEGIADAFRHQEAGAHFGKICLEF</sequence>